<keyword evidence="2" id="KW-0812">Transmembrane</keyword>
<dbReference type="RefSeq" id="WP_345506966.1">
    <property type="nucleotide sequence ID" value="NZ_BAABIW010000011.1"/>
</dbReference>
<evidence type="ECO:0000256" key="2">
    <source>
        <dbReference type="SAM" id="Phobius"/>
    </source>
</evidence>
<feature type="transmembrane region" description="Helical" evidence="2">
    <location>
        <begin position="89"/>
        <end position="110"/>
    </location>
</feature>
<protein>
    <submittedName>
        <fullName evidence="3">Uncharacterized protein</fullName>
    </submittedName>
</protein>
<dbReference type="EMBL" id="BAABIW010000011">
    <property type="protein sequence ID" value="GAA5024331.1"/>
    <property type="molecule type" value="Genomic_DNA"/>
</dbReference>
<sequence>MTSPTTPAAPSPDTSTDTSTDVTTDAPAPTAQTAQTAQTAPTAPQDRASARAVAALSSSRSPGVRVGARRTASTVGAGVRHLRRLLGTLAWTACLLAAAALLLGTLLVAVQANTRNALVAAVLHAADWADLGVFSRDAGIKHFTGGGSAVKNALVNWGVGAVAWLAVGRVARRVLGG</sequence>
<evidence type="ECO:0000313" key="4">
    <source>
        <dbReference type="Proteomes" id="UP001500427"/>
    </source>
</evidence>
<proteinExistence type="predicted"/>
<gene>
    <name evidence="3" type="ORF">GCM10023258_16280</name>
</gene>
<accession>A0ABP9J8R4</accession>
<comment type="caution">
    <text evidence="3">The sequence shown here is derived from an EMBL/GenBank/DDBJ whole genome shotgun (WGS) entry which is preliminary data.</text>
</comment>
<reference evidence="4" key="1">
    <citation type="journal article" date="2019" name="Int. J. Syst. Evol. Microbiol.">
        <title>The Global Catalogue of Microorganisms (GCM) 10K type strain sequencing project: providing services to taxonomists for standard genome sequencing and annotation.</title>
        <authorList>
            <consortium name="The Broad Institute Genomics Platform"/>
            <consortium name="The Broad Institute Genome Sequencing Center for Infectious Disease"/>
            <person name="Wu L."/>
            <person name="Ma J."/>
        </authorList>
    </citation>
    <scope>NUCLEOTIDE SEQUENCE [LARGE SCALE GENOMIC DNA]</scope>
    <source>
        <strain evidence="4">JCM 17687</strain>
    </source>
</reference>
<organism evidence="3 4">
    <name type="scientific">Terrabacter aeriphilus</name>
    <dbReference type="NCBI Taxonomy" id="515662"/>
    <lineage>
        <taxon>Bacteria</taxon>
        <taxon>Bacillati</taxon>
        <taxon>Actinomycetota</taxon>
        <taxon>Actinomycetes</taxon>
        <taxon>Micrococcales</taxon>
        <taxon>Intrasporangiaceae</taxon>
        <taxon>Terrabacter</taxon>
    </lineage>
</organism>
<evidence type="ECO:0000256" key="1">
    <source>
        <dbReference type="SAM" id="MobiDB-lite"/>
    </source>
</evidence>
<feature type="region of interest" description="Disordered" evidence="1">
    <location>
        <begin position="1"/>
        <end position="48"/>
    </location>
</feature>
<dbReference type="Proteomes" id="UP001500427">
    <property type="component" value="Unassembled WGS sequence"/>
</dbReference>
<keyword evidence="2" id="KW-0472">Membrane</keyword>
<name>A0ABP9J8R4_9MICO</name>
<keyword evidence="4" id="KW-1185">Reference proteome</keyword>
<evidence type="ECO:0000313" key="3">
    <source>
        <dbReference type="EMBL" id="GAA5024331.1"/>
    </source>
</evidence>
<keyword evidence="2" id="KW-1133">Transmembrane helix</keyword>